<name>A0A183AW81_9TREM</name>
<reference evidence="4" key="1">
    <citation type="submission" date="2016-06" db="UniProtKB">
        <authorList>
            <consortium name="WormBaseParasite"/>
        </authorList>
    </citation>
    <scope>IDENTIFICATION</scope>
</reference>
<feature type="compositionally biased region" description="Polar residues" evidence="1">
    <location>
        <begin position="156"/>
        <end position="208"/>
    </location>
</feature>
<feature type="region of interest" description="Disordered" evidence="1">
    <location>
        <begin position="80"/>
        <end position="235"/>
    </location>
</feature>
<proteinExistence type="predicted"/>
<feature type="compositionally biased region" description="Low complexity" evidence="1">
    <location>
        <begin position="224"/>
        <end position="235"/>
    </location>
</feature>
<evidence type="ECO:0000313" key="4">
    <source>
        <dbReference type="WBParaSite" id="ECPE_0001125101-mRNA-1"/>
    </source>
</evidence>
<feature type="compositionally biased region" description="Basic and acidic residues" evidence="1">
    <location>
        <begin position="124"/>
        <end position="145"/>
    </location>
</feature>
<organism evidence="4">
    <name type="scientific">Echinostoma caproni</name>
    <dbReference type="NCBI Taxonomy" id="27848"/>
    <lineage>
        <taxon>Eukaryota</taxon>
        <taxon>Metazoa</taxon>
        <taxon>Spiralia</taxon>
        <taxon>Lophotrochozoa</taxon>
        <taxon>Platyhelminthes</taxon>
        <taxon>Trematoda</taxon>
        <taxon>Digenea</taxon>
        <taxon>Plagiorchiida</taxon>
        <taxon>Echinostomata</taxon>
        <taxon>Echinostomatoidea</taxon>
        <taxon>Echinostomatidae</taxon>
        <taxon>Echinostoma</taxon>
    </lineage>
</organism>
<accession>A0A183AW81</accession>
<dbReference type="AlphaFoldDB" id="A0A183AW81"/>
<dbReference type="OrthoDB" id="6239749at2759"/>
<reference evidence="2 3" key="2">
    <citation type="submission" date="2018-11" db="EMBL/GenBank/DDBJ databases">
        <authorList>
            <consortium name="Pathogen Informatics"/>
        </authorList>
    </citation>
    <scope>NUCLEOTIDE SEQUENCE [LARGE SCALE GENOMIC DNA]</scope>
    <source>
        <strain evidence="2 3">Egypt</strain>
    </source>
</reference>
<evidence type="ECO:0000313" key="2">
    <source>
        <dbReference type="EMBL" id="VDP88202.1"/>
    </source>
</evidence>
<evidence type="ECO:0000313" key="3">
    <source>
        <dbReference type="Proteomes" id="UP000272942"/>
    </source>
</evidence>
<protein>
    <submittedName>
        <fullName evidence="2 4">Uncharacterized protein</fullName>
    </submittedName>
</protein>
<dbReference type="Proteomes" id="UP000272942">
    <property type="component" value="Unassembled WGS sequence"/>
</dbReference>
<evidence type="ECO:0000256" key="1">
    <source>
        <dbReference type="SAM" id="MobiDB-lite"/>
    </source>
</evidence>
<gene>
    <name evidence="2" type="ORF">ECPE_LOCUS11216</name>
</gene>
<feature type="compositionally biased region" description="Polar residues" evidence="1">
    <location>
        <begin position="114"/>
        <end position="123"/>
    </location>
</feature>
<dbReference type="WBParaSite" id="ECPE_0001125101-mRNA-1">
    <property type="protein sequence ID" value="ECPE_0001125101-mRNA-1"/>
    <property type="gene ID" value="ECPE_0001125101"/>
</dbReference>
<dbReference type="EMBL" id="UZAN01050403">
    <property type="protein sequence ID" value="VDP88202.1"/>
    <property type="molecule type" value="Genomic_DNA"/>
</dbReference>
<keyword evidence="3" id="KW-1185">Reference proteome</keyword>
<sequence length="295" mass="32487">MEQKRSQSLILTPAEVKARRLKMLQTIENRRLELINRQLSRAETKALRHLEFQRTQFRRRLSDVTGHLGSDVLADANCSNIMPSGESSPGDGSRTSPPYRVTRSLSKVGRFLDRSSQTRLPKSSTEKVDECSTQDTDAKSTEETRPPFWIRIPSLGISSDVPTTDVGTPSEPQSPVVQANSESSSVNSLAPSPTVTTQPEGGTSPTETTIDKFTFPPVEHTHDPTISSTTTTTRTSDMRPMWLKALYKLREQRLARLRGQQAAECENLAALVTGCSLTSTLPANTKRPKPGAVAR</sequence>